<evidence type="ECO:0000259" key="7">
    <source>
        <dbReference type="Pfam" id="PF05140"/>
    </source>
</evidence>
<name>A0ABP9TN71_9MICC</name>
<organism evidence="8 9">
    <name type="scientific">Paeniglutamicibacter antarcticus</name>
    <dbReference type="NCBI Taxonomy" id="494023"/>
    <lineage>
        <taxon>Bacteria</taxon>
        <taxon>Bacillati</taxon>
        <taxon>Actinomycetota</taxon>
        <taxon>Actinomycetes</taxon>
        <taxon>Micrococcales</taxon>
        <taxon>Micrococcaceae</taxon>
        <taxon>Paeniglutamicibacter</taxon>
    </lineage>
</organism>
<reference evidence="9" key="1">
    <citation type="journal article" date="2019" name="Int. J. Syst. Evol. Microbiol.">
        <title>The Global Catalogue of Microorganisms (GCM) 10K type strain sequencing project: providing services to taxonomists for standard genome sequencing and annotation.</title>
        <authorList>
            <consortium name="The Broad Institute Genomics Platform"/>
            <consortium name="The Broad Institute Genome Sequencing Center for Infectious Disease"/>
            <person name="Wu L."/>
            <person name="Ma J."/>
        </authorList>
    </citation>
    <scope>NUCLEOTIDE SEQUENCE [LARGE SCALE GENOMIC DNA]</scope>
    <source>
        <strain evidence="9">JCM 18952</strain>
    </source>
</reference>
<dbReference type="PANTHER" id="PTHR31566:SF0">
    <property type="entry name" value="CYTOCHROME C BIOGENESIS PROTEIN CCS1, CHLOROPLASTIC"/>
    <property type="match status" value="1"/>
</dbReference>
<dbReference type="InterPro" id="IPR007816">
    <property type="entry name" value="ResB-like_domain"/>
</dbReference>
<feature type="domain" description="ResB-like" evidence="7">
    <location>
        <begin position="31"/>
        <end position="519"/>
    </location>
</feature>
<evidence type="ECO:0000313" key="9">
    <source>
        <dbReference type="Proteomes" id="UP001501257"/>
    </source>
</evidence>
<dbReference type="Pfam" id="PF05140">
    <property type="entry name" value="ResB"/>
    <property type="match status" value="1"/>
</dbReference>
<keyword evidence="2 6" id="KW-0812">Transmembrane</keyword>
<protein>
    <submittedName>
        <fullName evidence="8">Cytochrome c biogenesis protein ResB</fullName>
    </submittedName>
</protein>
<evidence type="ECO:0000256" key="6">
    <source>
        <dbReference type="SAM" id="Phobius"/>
    </source>
</evidence>
<evidence type="ECO:0000313" key="8">
    <source>
        <dbReference type="EMBL" id="GAA5228032.1"/>
    </source>
</evidence>
<dbReference type="InterPro" id="IPR023494">
    <property type="entry name" value="Cyt_c_bgen_Ccs1/CcsB/ResB"/>
</dbReference>
<evidence type="ECO:0000256" key="1">
    <source>
        <dbReference type="ARBA" id="ARBA00004141"/>
    </source>
</evidence>
<evidence type="ECO:0000256" key="2">
    <source>
        <dbReference type="ARBA" id="ARBA00022692"/>
    </source>
</evidence>
<evidence type="ECO:0000256" key="5">
    <source>
        <dbReference type="ARBA" id="ARBA00023136"/>
    </source>
</evidence>
<comment type="caution">
    <text evidence="8">The sequence shown here is derived from an EMBL/GenBank/DDBJ whole genome shotgun (WGS) entry which is preliminary data.</text>
</comment>
<keyword evidence="5 6" id="KW-0472">Membrane</keyword>
<feature type="transmembrane region" description="Helical" evidence="6">
    <location>
        <begin position="463"/>
        <end position="480"/>
    </location>
</feature>
<keyword evidence="3" id="KW-0201">Cytochrome c-type biogenesis</keyword>
<proteinExistence type="predicted"/>
<keyword evidence="9" id="KW-1185">Reference proteome</keyword>
<evidence type="ECO:0000256" key="3">
    <source>
        <dbReference type="ARBA" id="ARBA00022748"/>
    </source>
</evidence>
<comment type="subcellular location">
    <subcellularLocation>
        <location evidence="1">Membrane</location>
        <topology evidence="1">Multi-pass membrane protein</topology>
    </subcellularLocation>
</comment>
<feature type="transmembrane region" description="Helical" evidence="6">
    <location>
        <begin position="87"/>
        <end position="106"/>
    </location>
</feature>
<gene>
    <name evidence="8" type="ORF">GCM10025778_25650</name>
</gene>
<accession>A0ABP9TN71</accession>
<feature type="transmembrane region" description="Helical" evidence="6">
    <location>
        <begin position="189"/>
        <end position="210"/>
    </location>
</feature>
<evidence type="ECO:0000256" key="4">
    <source>
        <dbReference type="ARBA" id="ARBA00022989"/>
    </source>
</evidence>
<dbReference type="EMBL" id="BAABLK010000034">
    <property type="protein sequence ID" value="GAA5228032.1"/>
    <property type="molecule type" value="Genomic_DNA"/>
</dbReference>
<sequence length="539" mass="59243">MEKLDMKKDVAVPALGLVGMARWAWTQLTSMRTALFLLLLLAVAAVPGSLFPQRSINPEQVTTYLTNKPTAGAWLDRFQLFDVYSSVWFSAIYLLLFISLIGCIIPRVKKHAKALRTPPPRTPSRLDRLPQNGVIEIQSAADSGLSDEQVIQDAAKILKKRGYRSEARLESTSPSVGAERGYIREIGNLLFHISLVGLLASVGIGGAFGYNGQRVLVEGETFVNSLVSYDSFKPGTFFQEDSLDPYSVELEKFNITFDRESTTHFGQPIDFTAEVETRRSPEAEPKKEKLRVNHPLRIDGADMYLVGNGYAPIVTVRDGLGNTAFSGPVVAVPQDGMFTSLMVIKVPDAKPEQLGFQGFLLPTAMEDETGFAVSGDPNAINPQLQLNSYYGNLGLDDGKPQNVYVLETDELKDLNNRKLDTGGIVLGAGQTYELPEGKGSISFDGLKRFVGVDIAYDPSKRPVAIFAALSLLGLAISLFTPRRRAWVKIKTSVDGSGSEERIIEYGLLARGEDHRLESEAKELRKLLEQQWPAVERAGV</sequence>
<keyword evidence="4 6" id="KW-1133">Transmembrane helix</keyword>
<dbReference type="PANTHER" id="PTHR31566">
    <property type="entry name" value="CYTOCHROME C BIOGENESIS PROTEIN CCS1, CHLOROPLASTIC"/>
    <property type="match status" value="1"/>
</dbReference>
<dbReference type="Proteomes" id="UP001501257">
    <property type="component" value="Unassembled WGS sequence"/>
</dbReference>